<dbReference type="Proteomes" id="UP000438429">
    <property type="component" value="Unassembled WGS sequence"/>
</dbReference>
<protein>
    <recommendedName>
        <fullName evidence="4">Membrane-spanning 4-domains subfamily A member 4A-like</fullName>
    </recommendedName>
</protein>
<keyword evidence="1" id="KW-0472">Membrane</keyword>
<dbReference type="EMBL" id="VEVO01000011">
    <property type="protein sequence ID" value="KAF0034421.1"/>
    <property type="molecule type" value="Genomic_DNA"/>
</dbReference>
<reference evidence="2 3" key="1">
    <citation type="submission" date="2019-06" db="EMBL/GenBank/DDBJ databases">
        <title>Draft genomes of female and male turbot (Scophthalmus maximus).</title>
        <authorList>
            <person name="Xu H."/>
            <person name="Xu X.-W."/>
            <person name="Shao C."/>
            <person name="Chen S."/>
        </authorList>
    </citation>
    <scope>NUCLEOTIDE SEQUENCE [LARGE SCALE GENOMIC DNA]</scope>
    <source>
        <strain evidence="2">Ysfricsl-2016a</strain>
        <tissue evidence="2">Blood</tissue>
    </source>
</reference>
<evidence type="ECO:0008006" key="4">
    <source>
        <dbReference type="Google" id="ProtNLM"/>
    </source>
</evidence>
<feature type="transmembrane region" description="Helical" evidence="1">
    <location>
        <begin position="108"/>
        <end position="127"/>
    </location>
</feature>
<accession>A0A6A4STR1</accession>
<evidence type="ECO:0000256" key="1">
    <source>
        <dbReference type="SAM" id="Phobius"/>
    </source>
</evidence>
<evidence type="ECO:0000313" key="2">
    <source>
        <dbReference type="EMBL" id="KAF0034421.1"/>
    </source>
</evidence>
<comment type="caution">
    <text evidence="2">The sequence shown here is derived from an EMBL/GenBank/DDBJ whole genome shotgun (WGS) entry which is preliminary data.</text>
</comment>
<keyword evidence="1" id="KW-0812">Transmembrane</keyword>
<name>A0A6A4STR1_SCOMX</name>
<feature type="transmembrane region" description="Helical" evidence="1">
    <location>
        <begin position="201"/>
        <end position="219"/>
    </location>
</feature>
<organism evidence="2 3">
    <name type="scientific">Scophthalmus maximus</name>
    <name type="common">Turbot</name>
    <name type="synonym">Psetta maxima</name>
    <dbReference type="NCBI Taxonomy" id="52904"/>
    <lineage>
        <taxon>Eukaryota</taxon>
        <taxon>Metazoa</taxon>
        <taxon>Chordata</taxon>
        <taxon>Craniata</taxon>
        <taxon>Vertebrata</taxon>
        <taxon>Euteleostomi</taxon>
        <taxon>Actinopterygii</taxon>
        <taxon>Neopterygii</taxon>
        <taxon>Teleostei</taxon>
        <taxon>Neoteleostei</taxon>
        <taxon>Acanthomorphata</taxon>
        <taxon>Carangaria</taxon>
        <taxon>Pleuronectiformes</taxon>
        <taxon>Pleuronectoidei</taxon>
        <taxon>Scophthalmidae</taxon>
        <taxon>Scophthalmus</taxon>
    </lineage>
</organism>
<sequence>MSDIDNCDKAVLFSSSGFRVCRASPNSEQSDSDAGRFGVLVVFNLLKIHCLNHHRNNMPATLFATAVKRLRCRAFRGLGCFQFVENSLSQSPSQQYACNAVCNCSQETVQIMIGLIILLFGSTMTVYADSLGVFSVIFVWGAAIVNAALGLCVIAAVASATGTILYSLDATGVMWYCYNGYDGRNDCYRYKARMHGVSGALAVFNFLELIVSITIAGYACSATCNCTQEPPSVVYVPAASVGARDAPSAQEAIGDAIDFCSQMLENSSAMLDNSSAMLDNSFVI</sequence>
<keyword evidence="1" id="KW-1133">Transmembrane helix</keyword>
<feature type="transmembrane region" description="Helical" evidence="1">
    <location>
        <begin position="134"/>
        <end position="158"/>
    </location>
</feature>
<dbReference type="AlphaFoldDB" id="A0A6A4STR1"/>
<gene>
    <name evidence="2" type="ORF">F2P81_012179</name>
</gene>
<proteinExistence type="predicted"/>
<evidence type="ECO:0000313" key="3">
    <source>
        <dbReference type="Proteomes" id="UP000438429"/>
    </source>
</evidence>